<dbReference type="RefSeq" id="WP_264988323.1">
    <property type="nucleotide sequence ID" value="NZ_BRZA01000002.1"/>
</dbReference>
<organism evidence="2 3">
    <name type="scientific">Lysinibacillus piscis</name>
    <dbReference type="NCBI Taxonomy" id="2518931"/>
    <lineage>
        <taxon>Bacteria</taxon>
        <taxon>Bacillati</taxon>
        <taxon>Bacillota</taxon>
        <taxon>Bacilli</taxon>
        <taxon>Bacillales</taxon>
        <taxon>Bacillaceae</taxon>
        <taxon>Lysinibacillus</taxon>
    </lineage>
</organism>
<sequence>MTTFFFILMGFFIVIANIIAFIFYNKKKNLYFAAFVLLLLAILFGSIGGVLAIFIIHDPFAIFYGIQLGQYLVTNSIIVFMMAILVSIIKKYNNRKV</sequence>
<keyword evidence="1" id="KW-0812">Transmembrane</keyword>
<feature type="transmembrane region" description="Helical" evidence="1">
    <location>
        <begin position="6"/>
        <end position="24"/>
    </location>
</feature>
<dbReference type="EMBL" id="BRZA01000002">
    <property type="protein sequence ID" value="GLC88559.1"/>
    <property type="molecule type" value="Genomic_DNA"/>
</dbReference>
<keyword evidence="1" id="KW-0472">Membrane</keyword>
<protein>
    <recommendedName>
        <fullName evidence="4">3-isopropylmalate dehydrogenase</fullName>
    </recommendedName>
</protein>
<keyword evidence="1" id="KW-1133">Transmembrane helix</keyword>
<evidence type="ECO:0008006" key="4">
    <source>
        <dbReference type="Google" id="ProtNLM"/>
    </source>
</evidence>
<keyword evidence="3" id="KW-1185">Reference proteome</keyword>
<reference evidence="2" key="1">
    <citation type="submission" date="2022-08" db="EMBL/GenBank/DDBJ databases">
        <title>Draft genome sequence of Lysinibacillus sp. strain KH24.</title>
        <authorList>
            <person name="Kanbe H."/>
            <person name="Itoh H."/>
        </authorList>
    </citation>
    <scope>NUCLEOTIDE SEQUENCE</scope>
    <source>
        <strain evidence="2">KH24</strain>
    </source>
</reference>
<evidence type="ECO:0000313" key="2">
    <source>
        <dbReference type="EMBL" id="GLC88559.1"/>
    </source>
</evidence>
<dbReference type="Proteomes" id="UP001065593">
    <property type="component" value="Unassembled WGS sequence"/>
</dbReference>
<evidence type="ECO:0000313" key="3">
    <source>
        <dbReference type="Proteomes" id="UP001065593"/>
    </source>
</evidence>
<accession>A0ABQ5NJU2</accession>
<feature type="transmembrane region" description="Helical" evidence="1">
    <location>
        <begin position="68"/>
        <end position="89"/>
    </location>
</feature>
<comment type="caution">
    <text evidence="2">The sequence shown here is derived from an EMBL/GenBank/DDBJ whole genome shotgun (WGS) entry which is preliminary data.</text>
</comment>
<name>A0ABQ5NJU2_9BACI</name>
<proteinExistence type="predicted"/>
<feature type="transmembrane region" description="Helical" evidence="1">
    <location>
        <begin position="31"/>
        <end position="56"/>
    </location>
</feature>
<gene>
    <name evidence="2" type="ORF">LYSBPC_16860</name>
</gene>
<evidence type="ECO:0000256" key="1">
    <source>
        <dbReference type="SAM" id="Phobius"/>
    </source>
</evidence>